<dbReference type="RefSeq" id="WP_217897897.1">
    <property type="nucleotide sequence ID" value="NZ_FXYG01000002.1"/>
</dbReference>
<evidence type="ECO:0000313" key="1">
    <source>
        <dbReference type="EMBL" id="SMX42429.1"/>
    </source>
</evidence>
<accession>A0A238KHU1</accession>
<dbReference type="AlphaFoldDB" id="A0A238KHU1"/>
<evidence type="ECO:0000313" key="2">
    <source>
        <dbReference type="Proteomes" id="UP000202485"/>
    </source>
</evidence>
<organism evidence="1 2">
    <name type="scientific">Ruegeria arenilitoris</name>
    <dbReference type="NCBI Taxonomy" id="1173585"/>
    <lineage>
        <taxon>Bacteria</taxon>
        <taxon>Pseudomonadati</taxon>
        <taxon>Pseudomonadota</taxon>
        <taxon>Alphaproteobacteria</taxon>
        <taxon>Rhodobacterales</taxon>
        <taxon>Roseobacteraceae</taxon>
        <taxon>Ruegeria</taxon>
    </lineage>
</organism>
<protein>
    <submittedName>
        <fullName evidence="1">Uncharacterized protein</fullName>
    </submittedName>
</protein>
<name>A0A238KHU1_9RHOB</name>
<keyword evidence="2" id="KW-1185">Reference proteome</keyword>
<dbReference type="Proteomes" id="UP000202485">
    <property type="component" value="Unassembled WGS sequence"/>
</dbReference>
<proteinExistence type="predicted"/>
<gene>
    <name evidence="1" type="ORF">RUA8715_02242</name>
</gene>
<dbReference type="EMBL" id="FXYG01000002">
    <property type="protein sequence ID" value="SMX42429.1"/>
    <property type="molecule type" value="Genomic_DNA"/>
</dbReference>
<sequence>MSDITNAAETLAGLYTREFGGKASGRYRIPQKLLRELCGRRRLYQEDITALTRELLEMGYVMIDMDSFFVVMSANSFVNYRRVGKEMLAHTEGTS</sequence>
<reference evidence="2" key="1">
    <citation type="submission" date="2017-05" db="EMBL/GenBank/DDBJ databases">
        <authorList>
            <person name="Rodrigo-Torres L."/>
            <person name="Arahal R. D."/>
            <person name="Lucena T."/>
        </authorList>
    </citation>
    <scope>NUCLEOTIDE SEQUENCE [LARGE SCALE GENOMIC DNA]</scope>
    <source>
        <strain evidence="2">CECT 8715</strain>
    </source>
</reference>